<gene>
    <name evidence="2" type="ORF">EWM64_g6138</name>
</gene>
<comment type="caution">
    <text evidence="2">The sequence shown here is derived from an EMBL/GenBank/DDBJ whole genome shotgun (WGS) entry which is preliminary data.</text>
</comment>
<name>A0A4Y9ZUF5_9AGAM</name>
<reference evidence="2 3" key="1">
    <citation type="submission" date="2019-02" db="EMBL/GenBank/DDBJ databases">
        <title>Genome sequencing of the rare red list fungi Hericium alpestre (H. flagellum).</title>
        <authorList>
            <person name="Buettner E."/>
            <person name="Kellner H."/>
        </authorList>
    </citation>
    <scope>NUCLEOTIDE SEQUENCE [LARGE SCALE GENOMIC DNA]</scope>
    <source>
        <strain evidence="2 3">DSM 108284</strain>
    </source>
</reference>
<evidence type="ECO:0000259" key="1">
    <source>
        <dbReference type="Pfam" id="PF07859"/>
    </source>
</evidence>
<proteinExistence type="predicted"/>
<dbReference type="SUPFAM" id="SSF53474">
    <property type="entry name" value="alpha/beta-Hydrolases"/>
    <property type="match status" value="1"/>
</dbReference>
<keyword evidence="3" id="KW-1185">Reference proteome</keyword>
<evidence type="ECO:0000313" key="3">
    <source>
        <dbReference type="Proteomes" id="UP000298061"/>
    </source>
</evidence>
<dbReference type="AlphaFoldDB" id="A0A4Y9ZUF5"/>
<dbReference type="Pfam" id="PF07859">
    <property type="entry name" value="Abhydrolase_3"/>
    <property type="match status" value="1"/>
</dbReference>
<sequence length="295" mass="32589">MSQYAHLSIIDPEFAEASASVPMLDPPDDVAEMRRRFDFVIGLGNERNPLLLHPPSELRVEDHKVPVDGGEITVRCMVPTPGGESAGPFPLYVNYHGGGWTIGGLITDDAWLRQLCVEQQISVVDVDYRLAPEFPWPIPHEDSYTALKWAAENTALLRTDLSKGFIVGGASAGGNIAASLALRARDDPFFRERSLTGQYLQIPVTIHPSNVPEKFKAELLSMDMPFDARFLNKNSMLQFYGLWKPDPSDINTWPLLHPNHAGVAPAVIQVCGMDPLRDEGILYEKAASYSTESFG</sequence>
<dbReference type="Proteomes" id="UP000298061">
    <property type="component" value="Unassembled WGS sequence"/>
</dbReference>
<accession>A0A4Y9ZUF5</accession>
<dbReference type="EMBL" id="SFCI01000804">
    <property type="protein sequence ID" value="TFY77874.1"/>
    <property type="molecule type" value="Genomic_DNA"/>
</dbReference>
<evidence type="ECO:0000313" key="2">
    <source>
        <dbReference type="EMBL" id="TFY77874.1"/>
    </source>
</evidence>
<feature type="domain" description="Alpha/beta hydrolase fold-3" evidence="1">
    <location>
        <begin position="93"/>
        <end position="286"/>
    </location>
</feature>
<organism evidence="2 3">
    <name type="scientific">Hericium alpestre</name>
    <dbReference type="NCBI Taxonomy" id="135208"/>
    <lineage>
        <taxon>Eukaryota</taxon>
        <taxon>Fungi</taxon>
        <taxon>Dikarya</taxon>
        <taxon>Basidiomycota</taxon>
        <taxon>Agaricomycotina</taxon>
        <taxon>Agaricomycetes</taxon>
        <taxon>Russulales</taxon>
        <taxon>Hericiaceae</taxon>
        <taxon>Hericium</taxon>
    </lineage>
</organism>
<dbReference type="STRING" id="135208.A0A4Y9ZUF5"/>
<dbReference type="Gene3D" id="3.40.50.1820">
    <property type="entry name" value="alpha/beta hydrolase"/>
    <property type="match status" value="1"/>
</dbReference>
<protein>
    <recommendedName>
        <fullName evidence="1">Alpha/beta hydrolase fold-3 domain-containing protein</fullName>
    </recommendedName>
</protein>
<dbReference type="InterPro" id="IPR013094">
    <property type="entry name" value="AB_hydrolase_3"/>
</dbReference>
<dbReference type="InterPro" id="IPR029058">
    <property type="entry name" value="AB_hydrolase_fold"/>
</dbReference>
<dbReference type="PANTHER" id="PTHR23024">
    <property type="entry name" value="ARYLACETAMIDE DEACETYLASE"/>
    <property type="match status" value="1"/>
</dbReference>
<dbReference type="PANTHER" id="PTHR23024:SF643">
    <property type="entry name" value="AB HYDROLASE SUPERFAMILY PROTEIN B1A11.02"/>
    <property type="match status" value="1"/>
</dbReference>
<dbReference type="GO" id="GO:0016787">
    <property type="term" value="F:hydrolase activity"/>
    <property type="evidence" value="ECO:0007669"/>
    <property type="project" value="InterPro"/>
</dbReference>
<dbReference type="OrthoDB" id="408631at2759"/>
<dbReference type="InterPro" id="IPR050466">
    <property type="entry name" value="Carboxylest/Gibb_receptor"/>
</dbReference>